<evidence type="ECO:0000313" key="2">
    <source>
        <dbReference type="EMBL" id="ACB60988.1"/>
    </source>
</evidence>
<proteinExistence type="predicted"/>
<keyword evidence="1" id="KW-1133">Transmembrane helix</keyword>
<feature type="transmembrane region" description="Helical" evidence="1">
    <location>
        <begin position="37"/>
        <end position="56"/>
    </location>
</feature>
<dbReference type="KEGG" id="esi:Exig_1531"/>
<gene>
    <name evidence="2" type="ordered locus">Exig_1531</name>
</gene>
<evidence type="ECO:0000256" key="1">
    <source>
        <dbReference type="SAM" id="Phobius"/>
    </source>
</evidence>
<keyword evidence="1" id="KW-0472">Membrane</keyword>
<evidence type="ECO:0000313" key="3">
    <source>
        <dbReference type="Proteomes" id="UP000001681"/>
    </source>
</evidence>
<name>B1YGI4_EXIS2</name>
<accession>B1YGI4</accession>
<dbReference type="Proteomes" id="UP000001681">
    <property type="component" value="Chromosome"/>
</dbReference>
<dbReference type="STRING" id="262543.Exig_1531"/>
<keyword evidence="3" id="KW-1185">Reference proteome</keyword>
<organism evidence="2 3">
    <name type="scientific">Exiguobacterium sibiricum (strain DSM 17290 / CCUG 55495 / CIP 109462 / JCM 13490 / 255-15)</name>
    <dbReference type="NCBI Taxonomy" id="262543"/>
    <lineage>
        <taxon>Bacteria</taxon>
        <taxon>Bacillati</taxon>
        <taxon>Bacillota</taxon>
        <taxon>Bacilli</taxon>
        <taxon>Bacillales</taxon>
        <taxon>Bacillales Family XII. Incertae Sedis</taxon>
        <taxon>Exiguobacterium</taxon>
    </lineage>
</organism>
<reference evidence="2 3" key="1">
    <citation type="journal article" date="2006" name="Extremophiles">
        <title>Characterization of Exiguobacterium isolates from the Siberian permafrost. Description of Exiguobacterium sibiricum sp. nov.</title>
        <authorList>
            <person name="Rodrigues D.F."/>
            <person name="Goris J."/>
            <person name="Vishnivetskaya T."/>
            <person name="Gilichinsky D."/>
            <person name="Thomashow M.F."/>
            <person name="Tiedje J.M."/>
        </authorList>
    </citation>
    <scope>NUCLEOTIDE SEQUENCE [LARGE SCALE GENOMIC DNA]</scope>
    <source>
        <strain evidence="3">DSM 17290 / CIP 109462 / JCM 13490 / 255-15</strain>
    </source>
</reference>
<dbReference type="HOGENOM" id="CLU_2953627_0_0_9"/>
<sequence>MLITIASCFAIATLVISVLYGYFYVQKKQQGIPLSPRTKAVFTSLIILFGTASLLITQY</sequence>
<dbReference type="RefSeq" id="WP_012370408.1">
    <property type="nucleotide sequence ID" value="NC_010556.1"/>
</dbReference>
<reference evidence="2 3" key="2">
    <citation type="journal article" date="2008" name="BMC Genomics">
        <title>Architecture of thermal adaptation in an Exiguobacterium sibiricum strain isolated from 3 million year old permafrost: a genome and transcriptome approach.</title>
        <authorList>
            <person name="Rodrigues D.F."/>
            <person name="Ivanova N."/>
            <person name="He Z."/>
            <person name="Huebner M."/>
            <person name="Zhou J."/>
            <person name="Tiedje J.M."/>
        </authorList>
    </citation>
    <scope>NUCLEOTIDE SEQUENCE [LARGE SCALE GENOMIC DNA]</scope>
    <source>
        <strain evidence="3">DSM 17290 / CIP 109462 / JCM 13490 / 255-15</strain>
    </source>
</reference>
<reference evidence="3" key="3">
    <citation type="submission" date="2008-04" db="EMBL/GenBank/DDBJ databases">
        <title>Complete sequence of chromosome of Exiguobacterium sibiricum 255-15.</title>
        <authorList>
            <consortium name="US DOE Joint Genome Institute"/>
            <person name="Copeland A."/>
            <person name="Lucas S."/>
            <person name="Lapidus A."/>
            <person name="Glavina del Rio T."/>
            <person name="Dalin E."/>
            <person name="Tice H."/>
            <person name="Bruce D."/>
            <person name="Goodwin L."/>
            <person name="Pitluck S."/>
            <person name="Kiss H."/>
            <person name="Chertkov O."/>
            <person name="Monk C."/>
            <person name="Brettin T."/>
            <person name="Detter J.C."/>
            <person name="Han C."/>
            <person name="Kuske C.R."/>
            <person name="Schmutz J."/>
            <person name="Larimer F."/>
            <person name="Land M."/>
            <person name="Hauser L."/>
            <person name="Kyrpides N."/>
            <person name="Mikhailova N."/>
            <person name="Vishnivetskaya T."/>
            <person name="Rodrigues D.F."/>
            <person name="Gilichinsky D."/>
            <person name="Tiedje J."/>
            <person name="Richardson P."/>
        </authorList>
    </citation>
    <scope>NUCLEOTIDE SEQUENCE [LARGE SCALE GENOMIC DNA]</scope>
    <source>
        <strain evidence="3">DSM 17290 / CIP 109462 / JCM 13490 / 255-15</strain>
    </source>
</reference>
<protein>
    <submittedName>
        <fullName evidence="2">Uncharacterized protein</fullName>
    </submittedName>
</protein>
<keyword evidence="1" id="KW-0812">Transmembrane</keyword>
<dbReference type="EMBL" id="CP001022">
    <property type="protein sequence ID" value="ACB60988.1"/>
    <property type="molecule type" value="Genomic_DNA"/>
</dbReference>
<feature type="transmembrane region" description="Helical" evidence="1">
    <location>
        <begin position="6"/>
        <end position="25"/>
    </location>
</feature>
<dbReference type="AlphaFoldDB" id="B1YGI4"/>
<dbReference type="OrthoDB" id="2356688at2"/>